<reference evidence="3" key="1">
    <citation type="submission" date="2021-02" db="EMBL/GenBank/DDBJ databases">
        <title>Skermanella TT6 skin isolate.</title>
        <authorList>
            <person name="Lee K."/>
            <person name="Ganzorig M."/>
        </authorList>
    </citation>
    <scope>NUCLEOTIDE SEQUENCE</scope>
    <source>
        <strain evidence="3">TT6</strain>
    </source>
</reference>
<dbReference type="EMBL" id="CP067420">
    <property type="protein sequence ID" value="QQP90292.1"/>
    <property type="molecule type" value="Genomic_DNA"/>
</dbReference>
<dbReference type="Pfam" id="PF08681">
    <property type="entry name" value="TacA1"/>
    <property type="match status" value="1"/>
</dbReference>
<protein>
    <submittedName>
        <fullName evidence="3">DUF1778 domain-containing protein</fullName>
    </submittedName>
</protein>
<dbReference type="PANTHER" id="PTHR35401:SF2">
    <property type="entry name" value="ABC-TYPE TRANSPORT SYSTEM"/>
    <property type="match status" value="1"/>
</dbReference>
<organism evidence="3 4">
    <name type="scientific">Skermanella cutis</name>
    <dbReference type="NCBI Taxonomy" id="2775420"/>
    <lineage>
        <taxon>Bacteria</taxon>
        <taxon>Pseudomonadati</taxon>
        <taxon>Pseudomonadota</taxon>
        <taxon>Alphaproteobacteria</taxon>
        <taxon>Rhodospirillales</taxon>
        <taxon>Azospirillaceae</taxon>
        <taxon>Skermanella</taxon>
    </lineage>
</organism>
<keyword evidence="4" id="KW-1185">Reference proteome</keyword>
<dbReference type="InterPro" id="IPR014795">
    <property type="entry name" value="TacA_1-like"/>
</dbReference>
<proteinExistence type="inferred from homology"/>
<dbReference type="Gene3D" id="1.20.5.780">
    <property type="entry name" value="Single helix bin"/>
    <property type="match status" value="1"/>
</dbReference>
<gene>
    <name evidence="3" type="ORF">IGS68_03260</name>
</gene>
<dbReference type="InterPro" id="IPR010985">
    <property type="entry name" value="Ribbon_hlx_hlx"/>
</dbReference>
<evidence type="ECO:0000313" key="4">
    <source>
        <dbReference type="Proteomes" id="UP000595197"/>
    </source>
</evidence>
<keyword evidence="1" id="KW-1277">Toxin-antitoxin system</keyword>
<evidence type="ECO:0000256" key="1">
    <source>
        <dbReference type="ARBA" id="ARBA00022649"/>
    </source>
</evidence>
<evidence type="ECO:0000313" key="3">
    <source>
        <dbReference type="EMBL" id="QQP90292.1"/>
    </source>
</evidence>
<dbReference type="RefSeq" id="WP_201077287.1">
    <property type="nucleotide sequence ID" value="NZ_CP067420.1"/>
</dbReference>
<dbReference type="PANTHER" id="PTHR35401">
    <property type="entry name" value="COPG FAMILY HELIX-TURN-HELIX PROTEIN-RELATED-RELATED"/>
    <property type="match status" value="1"/>
</dbReference>
<evidence type="ECO:0000256" key="2">
    <source>
        <dbReference type="ARBA" id="ARBA00049988"/>
    </source>
</evidence>
<name>A0ABX7B7I3_9PROT</name>
<accession>A0ABX7B7I3</accession>
<sequence>MPRVAQRQDRVSLRLSPQSKQKLERAAAYLDKTLTDFVIDVALQKAETVVREHEMIALTAEEWARFQNLLLDPPDPNERLRRALAEHGRILRP</sequence>
<dbReference type="Proteomes" id="UP000595197">
    <property type="component" value="Chromosome"/>
</dbReference>
<dbReference type="SUPFAM" id="SSF47598">
    <property type="entry name" value="Ribbon-helix-helix"/>
    <property type="match status" value="1"/>
</dbReference>
<comment type="similarity">
    <text evidence="2">Belongs to the TacA antitoxin family.</text>
</comment>